<reference evidence="2" key="1">
    <citation type="submission" date="2022-11" db="EMBL/GenBank/DDBJ databases">
        <title>Marilongibacter aestuarii gen. nov., sp. nov., isolated from tidal flat sediment.</title>
        <authorList>
            <person name="Jiayan W."/>
        </authorList>
    </citation>
    <scope>NUCLEOTIDE SEQUENCE</scope>
    <source>
        <strain evidence="2">Z1-6</strain>
    </source>
</reference>
<gene>
    <name evidence="2" type="ORF">OU798_02970</name>
</gene>
<evidence type="ECO:0000259" key="1">
    <source>
        <dbReference type="Pfam" id="PF02872"/>
    </source>
</evidence>
<dbReference type="GO" id="GO:0016787">
    <property type="term" value="F:hydrolase activity"/>
    <property type="evidence" value="ECO:0007669"/>
    <property type="project" value="InterPro"/>
</dbReference>
<dbReference type="InterPro" id="IPR036907">
    <property type="entry name" value="5'-Nucleotdase_C_sf"/>
</dbReference>
<sequence length="254" mass="28551">MRQSFSYTLLITWVLIAVSCKNHFVQKSYEIQNISVTEEQNVLDSSIVRLYLPYKNILEKDMNRVISFSEVEMTKGKPESFLTNFLGDLLLNEGGNVAKAQEMGIVPDLSFFNYGGIRTSLPEGEITVGKIFELMPFENEMVFLELDGKQTQEFLDYVAAKGGDSLGGARFKISEGKAKDATIGGKPISEQEKYWLVTNDYVANGGDGLDVLKGRKQFINSKFKIRDAIISSLEEKQKNNEKLTAKIDGRFIVE</sequence>
<protein>
    <submittedName>
        <fullName evidence="2">5'-nucleotidase</fullName>
    </submittedName>
</protein>
<evidence type="ECO:0000313" key="3">
    <source>
        <dbReference type="Proteomes" id="UP001145087"/>
    </source>
</evidence>
<feature type="domain" description="5'-Nucleotidase C-terminal" evidence="1">
    <location>
        <begin position="97"/>
        <end position="213"/>
    </location>
</feature>
<dbReference type="PRINTS" id="PR01607">
    <property type="entry name" value="APYRASEFAMLY"/>
</dbReference>
<dbReference type="Pfam" id="PF02872">
    <property type="entry name" value="5_nucleotid_C"/>
    <property type="match status" value="1"/>
</dbReference>
<dbReference type="PANTHER" id="PTHR11575:SF24">
    <property type="entry name" value="5'-NUCLEOTIDASE"/>
    <property type="match status" value="1"/>
</dbReference>
<dbReference type="InterPro" id="IPR008334">
    <property type="entry name" value="5'-Nucleotdase_C"/>
</dbReference>
<dbReference type="PROSITE" id="PS51257">
    <property type="entry name" value="PROKAR_LIPOPROTEIN"/>
    <property type="match status" value="1"/>
</dbReference>
<dbReference type="InterPro" id="IPR006179">
    <property type="entry name" value="5_nucleotidase/apyrase"/>
</dbReference>
<dbReference type="SUPFAM" id="SSF55816">
    <property type="entry name" value="5'-nucleotidase (syn. UDP-sugar hydrolase), C-terminal domain"/>
    <property type="match status" value="1"/>
</dbReference>
<dbReference type="RefSeq" id="WP_343331619.1">
    <property type="nucleotide sequence ID" value="NZ_JAPOHD010000005.1"/>
</dbReference>
<name>A0A9X3F2D8_9BACT</name>
<dbReference type="Proteomes" id="UP001145087">
    <property type="component" value="Unassembled WGS sequence"/>
</dbReference>
<dbReference type="GO" id="GO:0009166">
    <property type="term" value="P:nucleotide catabolic process"/>
    <property type="evidence" value="ECO:0007669"/>
    <property type="project" value="InterPro"/>
</dbReference>
<dbReference type="AlphaFoldDB" id="A0A9X3F2D8"/>
<organism evidence="2 3">
    <name type="scientific">Draconibacterium aestuarii</name>
    <dbReference type="NCBI Taxonomy" id="2998507"/>
    <lineage>
        <taxon>Bacteria</taxon>
        <taxon>Pseudomonadati</taxon>
        <taxon>Bacteroidota</taxon>
        <taxon>Bacteroidia</taxon>
        <taxon>Marinilabiliales</taxon>
        <taxon>Prolixibacteraceae</taxon>
        <taxon>Draconibacterium</taxon>
    </lineage>
</organism>
<keyword evidence="3" id="KW-1185">Reference proteome</keyword>
<comment type="caution">
    <text evidence="2">The sequence shown here is derived from an EMBL/GenBank/DDBJ whole genome shotgun (WGS) entry which is preliminary data.</text>
</comment>
<dbReference type="EMBL" id="JAPOHD010000005">
    <property type="protein sequence ID" value="MCY1719284.1"/>
    <property type="molecule type" value="Genomic_DNA"/>
</dbReference>
<dbReference type="Gene3D" id="3.90.780.10">
    <property type="entry name" value="5'-Nucleotidase, C-terminal domain"/>
    <property type="match status" value="1"/>
</dbReference>
<proteinExistence type="predicted"/>
<evidence type="ECO:0000313" key="2">
    <source>
        <dbReference type="EMBL" id="MCY1719284.1"/>
    </source>
</evidence>
<dbReference type="PANTHER" id="PTHR11575">
    <property type="entry name" value="5'-NUCLEOTIDASE-RELATED"/>
    <property type="match status" value="1"/>
</dbReference>
<accession>A0A9X3F2D8</accession>